<reference evidence="1" key="1">
    <citation type="submission" date="2020-05" db="EMBL/GenBank/DDBJ databases">
        <authorList>
            <person name="Chiriac C."/>
            <person name="Salcher M."/>
            <person name="Ghai R."/>
            <person name="Kavagutti S V."/>
        </authorList>
    </citation>
    <scope>NUCLEOTIDE SEQUENCE</scope>
</reference>
<organism evidence="1">
    <name type="scientific">freshwater metagenome</name>
    <dbReference type="NCBI Taxonomy" id="449393"/>
    <lineage>
        <taxon>unclassified sequences</taxon>
        <taxon>metagenomes</taxon>
        <taxon>ecological metagenomes</taxon>
    </lineage>
</organism>
<name>A0A6J6PDS7_9ZZZZ</name>
<gene>
    <name evidence="1" type="ORF">UFOPK2598_00408</name>
</gene>
<evidence type="ECO:0000313" key="1">
    <source>
        <dbReference type="EMBL" id="CAB4697631.1"/>
    </source>
</evidence>
<protein>
    <submittedName>
        <fullName evidence="1">Unannotated protein</fullName>
    </submittedName>
</protein>
<proteinExistence type="predicted"/>
<dbReference type="AlphaFoldDB" id="A0A6J6PDS7"/>
<sequence>MPSAIRFEIKSNKSKALANLQIVVDSPPGITKASTSAISAAVFTNFPGTPHSASAIRCSRKSPWSAKTPTFIFTSPAQPIDEELEYLQR</sequence>
<accession>A0A6J6PDS7</accession>
<dbReference type="EMBL" id="CAEZXV010000026">
    <property type="protein sequence ID" value="CAB4697631.1"/>
    <property type="molecule type" value="Genomic_DNA"/>
</dbReference>